<dbReference type="InterPro" id="IPR036640">
    <property type="entry name" value="ABC1_TM_sf"/>
</dbReference>
<feature type="transmembrane region" description="Helical" evidence="7">
    <location>
        <begin position="19"/>
        <end position="42"/>
    </location>
</feature>
<evidence type="ECO:0000259" key="9">
    <source>
        <dbReference type="PROSITE" id="PS50929"/>
    </source>
</evidence>
<feature type="transmembrane region" description="Helical" evidence="7">
    <location>
        <begin position="54"/>
        <end position="74"/>
    </location>
</feature>
<sequence length="577" mass="61116">MAANQTSGLRGAVRACRNLLGWTVVFSAGINLLYLAPSIFMMQVYDRVLNTGGIATLGLLGVVLIFALSVLALLDLTRQRIGARIGLRLNRLLSRQVIQLGFGAGRGPADLSRTQAARDFDTLRQVFASPAATAILDAPWTIVFVAVCFMIHPLIGVLTLAGGIILLLIALRNEHAMRPIIQRTTALAPRYYAAQEADRGASEAVRALGMRGVLIDRQLERRQELLTEQTRAAMMQAAYGSTSRFWRLLLQSGVLAAGAYLAVNGQISPGALIAGSILAARALAPLEQVVGGLRQVEQARLAFRNLTELIDDAPQEIDRTTLPAPTTGLRFERVSVRLPEGDRLALNNISFAAERGEVLGVIGPSGAGKSTLARVAAGAIAPDAGVARLDGANLAHWDPDALGRHVGYLPQEVALIAGTVGENIRRFAPSSNEADALTIAAAQSAGAHDMILRLPKGYDTQLGPMGRGLSLGQAQRVALARALYDDPVLLVLDEPNAHLDAEGEVALIQAINRAKARGAAVLTVAHRAGVIAAVDKVLVVRDGGIDAFGPRDEIMRTLNAAQSGSGNLTPIRARESQ</sequence>
<dbReference type="RefSeq" id="WP_158766130.1">
    <property type="nucleotide sequence ID" value="NZ_CP047045.1"/>
</dbReference>
<gene>
    <name evidence="10" type="primary">prsD</name>
    <name evidence="10" type="ORF">DSM104635_02097</name>
</gene>
<dbReference type="PROSITE" id="PS50893">
    <property type="entry name" value="ABC_TRANSPORTER_2"/>
    <property type="match status" value="1"/>
</dbReference>
<dbReference type="GO" id="GO:0015421">
    <property type="term" value="F:ABC-type oligopeptide transporter activity"/>
    <property type="evidence" value="ECO:0007669"/>
    <property type="project" value="TreeGrafter"/>
</dbReference>
<dbReference type="Proteomes" id="UP000431269">
    <property type="component" value="Chromosome"/>
</dbReference>
<comment type="subcellular location">
    <subcellularLocation>
        <location evidence="1">Cell membrane</location>
        <topology evidence="1">Multi-pass membrane protein</topology>
    </subcellularLocation>
</comment>
<evidence type="ECO:0000259" key="8">
    <source>
        <dbReference type="PROSITE" id="PS50893"/>
    </source>
</evidence>
<dbReference type="NCBIfam" id="TIGR01842">
    <property type="entry name" value="type_I_sec_PrtD"/>
    <property type="match status" value="1"/>
</dbReference>
<organism evidence="10 11">
    <name type="scientific">Terricaulis silvestris</name>
    <dbReference type="NCBI Taxonomy" id="2686094"/>
    <lineage>
        <taxon>Bacteria</taxon>
        <taxon>Pseudomonadati</taxon>
        <taxon>Pseudomonadota</taxon>
        <taxon>Alphaproteobacteria</taxon>
        <taxon>Caulobacterales</taxon>
        <taxon>Caulobacteraceae</taxon>
        <taxon>Terricaulis</taxon>
    </lineage>
</organism>
<evidence type="ECO:0000313" key="11">
    <source>
        <dbReference type="Proteomes" id="UP000431269"/>
    </source>
</evidence>
<keyword evidence="11" id="KW-1185">Reference proteome</keyword>
<feature type="domain" description="ABC transporter" evidence="8">
    <location>
        <begin position="329"/>
        <end position="567"/>
    </location>
</feature>
<dbReference type="InterPro" id="IPR027417">
    <property type="entry name" value="P-loop_NTPase"/>
</dbReference>
<dbReference type="GO" id="GO:0030253">
    <property type="term" value="P:protein secretion by the type I secretion system"/>
    <property type="evidence" value="ECO:0007669"/>
    <property type="project" value="InterPro"/>
</dbReference>
<dbReference type="PANTHER" id="PTHR43394:SF1">
    <property type="entry name" value="ATP-BINDING CASSETTE SUB-FAMILY B MEMBER 10, MITOCHONDRIAL"/>
    <property type="match status" value="1"/>
</dbReference>
<dbReference type="PROSITE" id="PS00211">
    <property type="entry name" value="ABC_TRANSPORTER_1"/>
    <property type="match status" value="1"/>
</dbReference>
<dbReference type="SMART" id="SM00382">
    <property type="entry name" value="AAA"/>
    <property type="match status" value="1"/>
</dbReference>
<keyword evidence="2 7" id="KW-0812">Transmembrane</keyword>
<feature type="transmembrane region" description="Helical" evidence="7">
    <location>
        <begin position="153"/>
        <end position="171"/>
    </location>
</feature>
<dbReference type="SUPFAM" id="SSF90123">
    <property type="entry name" value="ABC transporter transmembrane region"/>
    <property type="match status" value="1"/>
</dbReference>
<dbReference type="SUPFAM" id="SSF52540">
    <property type="entry name" value="P-loop containing nucleoside triphosphate hydrolases"/>
    <property type="match status" value="1"/>
</dbReference>
<keyword evidence="3" id="KW-0547">Nucleotide-binding</keyword>
<dbReference type="GO" id="GO:0030256">
    <property type="term" value="C:type I protein secretion system complex"/>
    <property type="evidence" value="ECO:0007669"/>
    <property type="project" value="InterPro"/>
</dbReference>
<reference evidence="11" key="1">
    <citation type="submission" date="2019-12" db="EMBL/GenBank/DDBJ databases">
        <title>Complete genome of Terracaulis silvestris 0127_4.</title>
        <authorList>
            <person name="Vieira S."/>
            <person name="Riedel T."/>
            <person name="Sproer C."/>
            <person name="Pascual J."/>
            <person name="Boedeker C."/>
            <person name="Overmann J."/>
        </authorList>
    </citation>
    <scope>NUCLEOTIDE SEQUENCE [LARGE SCALE GENOMIC DNA]</scope>
    <source>
        <strain evidence="11">0127_4</strain>
    </source>
</reference>
<proteinExistence type="predicted"/>
<dbReference type="InterPro" id="IPR017871">
    <property type="entry name" value="ABC_transporter-like_CS"/>
</dbReference>
<evidence type="ECO:0000256" key="6">
    <source>
        <dbReference type="ARBA" id="ARBA00023136"/>
    </source>
</evidence>
<dbReference type="InterPro" id="IPR003439">
    <property type="entry name" value="ABC_transporter-like_ATP-bd"/>
</dbReference>
<dbReference type="GO" id="GO:0005524">
    <property type="term" value="F:ATP binding"/>
    <property type="evidence" value="ECO:0007669"/>
    <property type="project" value="UniProtKB-KW"/>
</dbReference>
<evidence type="ECO:0000256" key="3">
    <source>
        <dbReference type="ARBA" id="ARBA00022741"/>
    </source>
</evidence>
<dbReference type="Gene3D" id="3.40.50.300">
    <property type="entry name" value="P-loop containing nucleotide triphosphate hydrolases"/>
    <property type="match status" value="1"/>
</dbReference>
<accession>A0A6I6MUC7</accession>
<feature type="domain" description="ABC transmembrane type-1" evidence="9">
    <location>
        <begin position="22"/>
        <end position="298"/>
    </location>
</feature>
<dbReference type="InterPro" id="IPR011527">
    <property type="entry name" value="ABC1_TM_dom"/>
</dbReference>
<protein>
    <submittedName>
        <fullName evidence="10">Type I secretion system ATP-binding protein PrsD</fullName>
    </submittedName>
</protein>
<dbReference type="AlphaFoldDB" id="A0A6I6MUC7"/>
<keyword evidence="5 7" id="KW-1133">Transmembrane helix</keyword>
<evidence type="ECO:0000256" key="2">
    <source>
        <dbReference type="ARBA" id="ARBA00022692"/>
    </source>
</evidence>
<evidence type="ECO:0000313" key="10">
    <source>
        <dbReference type="EMBL" id="QGZ95252.1"/>
    </source>
</evidence>
<dbReference type="PROSITE" id="PS50929">
    <property type="entry name" value="ABC_TM1F"/>
    <property type="match status" value="1"/>
</dbReference>
<dbReference type="Gene3D" id="1.20.1560.10">
    <property type="entry name" value="ABC transporter type 1, transmembrane domain"/>
    <property type="match status" value="1"/>
</dbReference>
<dbReference type="InterPro" id="IPR003593">
    <property type="entry name" value="AAA+_ATPase"/>
</dbReference>
<dbReference type="PANTHER" id="PTHR43394">
    <property type="entry name" value="ATP-DEPENDENT PERMEASE MDL1, MITOCHONDRIAL"/>
    <property type="match status" value="1"/>
</dbReference>
<evidence type="ECO:0000256" key="1">
    <source>
        <dbReference type="ARBA" id="ARBA00004651"/>
    </source>
</evidence>
<dbReference type="EMBL" id="CP047045">
    <property type="protein sequence ID" value="QGZ95252.1"/>
    <property type="molecule type" value="Genomic_DNA"/>
</dbReference>
<dbReference type="GO" id="GO:0005886">
    <property type="term" value="C:plasma membrane"/>
    <property type="evidence" value="ECO:0007669"/>
    <property type="project" value="UniProtKB-SubCell"/>
</dbReference>
<dbReference type="Pfam" id="PF00664">
    <property type="entry name" value="ABC_membrane"/>
    <property type="match status" value="1"/>
</dbReference>
<evidence type="ECO:0000256" key="7">
    <source>
        <dbReference type="SAM" id="Phobius"/>
    </source>
</evidence>
<dbReference type="GO" id="GO:0016887">
    <property type="term" value="F:ATP hydrolysis activity"/>
    <property type="evidence" value="ECO:0007669"/>
    <property type="project" value="InterPro"/>
</dbReference>
<feature type="transmembrane region" description="Helical" evidence="7">
    <location>
        <begin position="126"/>
        <end position="147"/>
    </location>
</feature>
<name>A0A6I6MUC7_9CAUL</name>
<keyword evidence="6 7" id="KW-0472">Membrane</keyword>
<feature type="transmembrane region" description="Helical" evidence="7">
    <location>
        <begin position="245"/>
        <end position="263"/>
    </location>
</feature>
<keyword evidence="4 10" id="KW-0067">ATP-binding</keyword>
<evidence type="ECO:0000256" key="4">
    <source>
        <dbReference type="ARBA" id="ARBA00022840"/>
    </source>
</evidence>
<evidence type="ECO:0000256" key="5">
    <source>
        <dbReference type="ARBA" id="ARBA00022989"/>
    </source>
</evidence>
<dbReference type="KEGG" id="tsv:DSM104635_02097"/>
<dbReference type="Pfam" id="PF00005">
    <property type="entry name" value="ABC_tran"/>
    <property type="match status" value="1"/>
</dbReference>
<dbReference type="InterPro" id="IPR039421">
    <property type="entry name" value="Type_1_exporter"/>
</dbReference>
<dbReference type="InterPro" id="IPR010128">
    <property type="entry name" value="ATPase_T1SS_PrtD-like"/>
</dbReference>